<evidence type="ECO:0000313" key="9">
    <source>
        <dbReference type="Proteomes" id="UP000048984"/>
    </source>
</evidence>
<evidence type="ECO:0000256" key="1">
    <source>
        <dbReference type="ARBA" id="ARBA00022603"/>
    </source>
</evidence>
<keyword evidence="4 5" id="KW-0694">RNA-binding</keyword>
<evidence type="ECO:0000256" key="3">
    <source>
        <dbReference type="ARBA" id="ARBA00022691"/>
    </source>
</evidence>
<keyword evidence="9" id="KW-1185">Reference proteome</keyword>
<dbReference type="InterPro" id="IPR054728">
    <property type="entry name" value="RsmB-like_ferredoxin"/>
</dbReference>
<dbReference type="CDD" id="cd02440">
    <property type="entry name" value="AdoMet_MTases"/>
    <property type="match status" value="1"/>
</dbReference>
<organism evidence="8 9">
    <name type="scientific">Prosthecodimorpha hirschii</name>
    <dbReference type="NCBI Taxonomy" id="665126"/>
    <lineage>
        <taxon>Bacteria</taxon>
        <taxon>Pseudomonadati</taxon>
        <taxon>Pseudomonadota</taxon>
        <taxon>Alphaproteobacteria</taxon>
        <taxon>Hyphomicrobiales</taxon>
        <taxon>Ancalomicrobiaceae</taxon>
        <taxon>Prosthecodimorpha</taxon>
    </lineage>
</organism>
<dbReference type="InterPro" id="IPR023267">
    <property type="entry name" value="RCMT"/>
</dbReference>
<gene>
    <name evidence="8" type="ORF">ABB55_00115</name>
</gene>
<dbReference type="STRING" id="665126.ABB55_00115"/>
<keyword evidence="2 5" id="KW-0808">Transferase</keyword>
<sequence>MKTGGRLDAAIEILTDIETNHRPVSEALKDWGTKHRFAGSGDRAAIGNLVYDSLRKRSSIGWRMGAESPRALVLGTYVWTWGQGLAGLDAALAEPHAPAPLSDDERTRLGTDDGLADAPDPVRGDYPAWLETAFLRVFGDDAAAEGAALATRAPVDLRANALKSTRDKALKALEETGAVAGRLSPVAIRVPVPGGPGRAPHIESEPAYLKGHVEIQDEGSQIAALVAAAFGGSQILDLCAGGGGKTLALAAAFDNKGQIYAYDDDKRRMKDIFDRLKRSGVHDVQVRTPGKTDVLADLAGRMDLVLVDSPCTGTGTWRRRPDAKWRLTEAALEARMAEQDAVLDEAVRFVRPGGRLVYVTCSVLADENEDRIADFLIRHPDFTLIEPLSGLAKTDPATAAALARFVRRNERVAPVLRLSPATAGTDGFFVAVLEAAA</sequence>
<evidence type="ECO:0000256" key="6">
    <source>
        <dbReference type="SAM" id="MobiDB-lite"/>
    </source>
</evidence>
<evidence type="ECO:0000256" key="2">
    <source>
        <dbReference type="ARBA" id="ARBA00022679"/>
    </source>
</evidence>
<evidence type="ECO:0000313" key="8">
    <source>
        <dbReference type="EMBL" id="KPL50831.1"/>
    </source>
</evidence>
<evidence type="ECO:0000259" key="7">
    <source>
        <dbReference type="PROSITE" id="PS51686"/>
    </source>
</evidence>
<accession>A0A0P6W906</accession>
<reference evidence="8 9" key="1">
    <citation type="submission" date="2015-09" db="EMBL/GenBank/DDBJ databases">
        <authorList>
            <person name="Jackson K.R."/>
            <person name="Lunt B.L."/>
            <person name="Fisher J.N.B."/>
            <person name="Gardner A.V."/>
            <person name="Bailey M.E."/>
            <person name="Deus L.M."/>
            <person name="Earl A.S."/>
            <person name="Gibby P.D."/>
            <person name="Hartmann K.A."/>
            <person name="Liu J.E."/>
            <person name="Manci A.M."/>
            <person name="Nielsen D.A."/>
            <person name="Solomon M.B."/>
            <person name="Breakwell D.P."/>
            <person name="Burnett S.H."/>
            <person name="Grose J.H."/>
        </authorList>
    </citation>
    <scope>NUCLEOTIDE SEQUENCE [LARGE SCALE GENOMIC DNA]</scope>
    <source>
        <strain evidence="8 9">16</strain>
    </source>
</reference>
<evidence type="ECO:0000256" key="5">
    <source>
        <dbReference type="PROSITE-ProRule" id="PRU01023"/>
    </source>
</evidence>
<feature type="binding site" evidence="5">
    <location>
        <position position="263"/>
    </location>
    <ligand>
        <name>S-adenosyl-L-methionine</name>
        <dbReference type="ChEBI" id="CHEBI:59789"/>
    </ligand>
</feature>
<evidence type="ECO:0000256" key="4">
    <source>
        <dbReference type="ARBA" id="ARBA00022884"/>
    </source>
</evidence>
<keyword evidence="3 5" id="KW-0949">S-adenosyl-L-methionine</keyword>
<dbReference type="PANTHER" id="PTHR22807:SF53">
    <property type="entry name" value="RIBOSOMAL RNA SMALL SUBUNIT METHYLTRANSFERASE B-RELATED"/>
    <property type="match status" value="1"/>
</dbReference>
<proteinExistence type="inferred from homology"/>
<keyword evidence="1 5" id="KW-0489">Methyltransferase</keyword>
<comment type="similarity">
    <text evidence="5">Belongs to the class I-like SAM-binding methyltransferase superfamily. RsmB/NOP family.</text>
</comment>
<dbReference type="GO" id="GO:0003723">
    <property type="term" value="F:RNA binding"/>
    <property type="evidence" value="ECO:0007669"/>
    <property type="project" value="UniProtKB-UniRule"/>
</dbReference>
<dbReference type="Proteomes" id="UP000048984">
    <property type="component" value="Unassembled WGS sequence"/>
</dbReference>
<dbReference type="PANTHER" id="PTHR22807">
    <property type="entry name" value="NOP2 YEAST -RELATED NOL1/NOP2/FMU SUN DOMAIN-CONTAINING"/>
    <property type="match status" value="1"/>
</dbReference>
<dbReference type="GO" id="GO:0001510">
    <property type="term" value="P:RNA methylation"/>
    <property type="evidence" value="ECO:0007669"/>
    <property type="project" value="InterPro"/>
</dbReference>
<dbReference type="GO" id="GO:0008173">
    <property type="term" value="F:RNA methyltransferase activity"/>
    <property type="evidence" value="ECO:0007669"/>
    <property type="project" value="InterPro"/>
</dbReference>
<protein>
    <submittedName>
        <fullName evidence="8">MFS transporter</fullName>
    </submittedName>
</protein>
<dbReference type="EMBL" id="LJYW01000001">
    <property type="protein sequence ID" value="KPL50831.1"/>
    <property type="molecule type" value="Genomic_DNA"/>
</dbReference>
<dbReference type="SUPFAM" id="SSF53335">
    <property type="entry name" value="S-adenosyl-L-methionine-dependent methyltransferases"/>
    <property type="match status" value="1"/>
</dbReference>
<dbReference type="PROSITE" id="PS51686">
    <property type="entry name" value="SAM_MT_RSMB_NOP"/>
    <property type="match status" value="1"/>
</dbReference>
<feature type="domain" description="SAM-dependent MTase RsmB/NOP-type" evidence="7">
    <location>
        <begin position="145"/>
        <end position="436"/>
    </location>
</feature>
<feature type="region of interest" description="Disordered" evidence="6">
    <location>
        <begin position="96"/>
        <end position="120"/>
    </location>
</feature>
<name>A0A0P6W906_9HYPH</name>
<dbReference type="InterPro" id="IPR029063">
    <property type="entry name" value="SAM-dependent_MTases_sf"/>
</dbReference>
<reference evidence="8 9" key="2">
    <citation type="submission" date="2015-10" db="EMBL/GenBank/DDBJ databases">
        <title>Draft Genome Sequence of Prosthecomicrobium hirschii ATCC 27832.</title>
        <authorList>
            <person name="Daniel J."/>
            <person name="Givan S.A."/>
            <person name="Brun Y.V."/>
            <person name="Brown P.J."/>
        </authorList>
    </citation>
    <scope>NUCLEOTIDE SEQUENCE [LARGE SCALE GENOMIC DNA]</scope>
    <source>
        <strain evidence="8 9">16</strain>
    </source>
</reference>
<dbReference type="Gene3D" id="3.40.50.150">
    <property type="entry name" value="Vaccinia Virus protein VP39"/>
    <property type="match status" value="1"/>
</dbReference>
<comment type="caution">
    <text evidence="5">Lacks conserved residue(s) required for the propagation of feature annotation.</text>
</comment>
<comment type="caution">
    <text evidence="8">The sequence shown here is derived from an EMBL/GenBank/DDBJ whole genome shotgun (WGS) entry which is preliminary data.</text>
</comment>
<feature type="active site" description="Nucleophile" evidence="5">
    <location>
        <position position="361"/>
    </location>
</feature>
<dbReference type="Pfam" id="PF22458">
    <property type="entry name" value="RsmF-B_ferredox"/>
    <property type="match status" value="1"/>
</dbReference>
<dbReference type="InterPro" id="IPR049560">
    <property type="entry name" value="MeTrfase_RsmB-F_NOP2_cat"/>
</dbReference>
<dbReference type="PRINTS" id="PR02008">
    <property type="entry name" value="RCMTFAMILY"/>
</dbReference>
<dbReference type="AlphaFoldDB" id="A0A0P6W906"/>
<dbReference type="Pfam" id="PF01189">
    <property type="entry name" value="Methyltr_RsmB-F"/>
    <property type="match status" value="1"/>
</dbReference>
<dbReference type="InterPro" id="IPR001678">
    <property type="entry name" value="MeTrfase_RsmB-F_NOP2_dom"/>
</dbReference>
<dbReference type="RefSeq" id="WP_054356994.1">
    <property type="nucleotide sequence ID" value="NZ_LJYW01000001.1"/>
</dbReference>
<feature type="binding site" evidence="5">
    <location>
        <position position="308"/>
    </location>
    <ligand>
        <name>S-adenosyl-L-methionine</name>
        <dbReference type="ChEBI" id="CHEBI:59789"/>
    </ligand>
</feature>